<organism evidence="2 3">
    <name type="scientific">Solanum tuberosum</name>
    <name type="common">Potato</name>
    <dbReference type="NCBI Taxonomy" id="4113"/>
    <lineage>
        <taxon>Eukaryota</taxon>
        <taxon>Viridiplantae</taxon>
        <taxon>Streptophyta</taxon>
        <taxon>Embryophyta</taxon>
        <taxon>Tracheophyta</taxon>
        <taxon>Spermatophyta</taxon>
        <taxon>Magnoliopsida</taxon>
        <taxon>eudicotyledons</taxon>
        <taxon>Gunneridae</taxon>
        <taxon>Pentapetalae</taxon>
        <taxon>asterids</taxon>
        <taxon>lamiids</taxon>
        <taxon>Solanales</taxon>
        <taxon>Solanaceae</taxon>
        <taxon>Solanoideae</taxon>
        <taxon>Solaneae</taxon>
        <taxon>Solanum</taxon>
    </lineage>
</organism>
<dbReference type="Proteomes" id="UP000011115">
    <property type="component" value="Unassembled WGS sequence"/>
</dbReference>
<evidence type="ECO:0000313" key="2">
    <source>
        <dbReference type="EnsemblPlants" id="PGSC0003DMT400087221"/>
    </source>
</evidence>
<accession>M1DDD8</accession>
<feature type="region of interest" description="Disordered" evidence="1">
    <location>
        <begin position="1"/>
        <end position="30"/>
    </location>
</feature>
<proteinExistence type="predicted"/>
<dbReference type="EnsemblPlants" id="PGSC0003DMT400087221">
    <property type="protein sequence ID" value="PGSC0003DMT400087221"/>
    <property type="gene ID" value="PGSC0003DMG400036792"/>
</dbReference>
<keyword evidence="3" id="KW-1185">Reference proteome</keyword>
<dbReference type="InParanoid" id="M1DDD8"/>
<name>M1DDD8_SOLTU</name>
<reference evidence="2" key="2">
    <citation type="submission" date="2015-06" db="UniProtKB">
        <authorList>
            <consortium name="EnsemblPlants"/>
        </authorList>
    </citation>
    <scope>IDENTIFICATION</scope>
    <source>
        <strain evidence="2">DM1-3 516 R44</strain>
    </source>
</reference>
<evidence type="ECO:0000313" key="3">
    <source>
        <dbReference type="Proteomes" id="UP000011115"/>
    </source>
</evidence>
<protein>
    <submittedName>
        <fullName evidence="2">Uncharacterized protein</fullName>
    </submittedName>
</protein>
<feature type="compositionally biased region" description="Polar residues" evidence="1">
    <location>
        <begin position="17"/>
        <end position="27"/>
    </location>
</feature>
<feature type="compositionally biased region" description="Basic and acidic residues" evidence="1">
    <location>
        <begin position="1"/>
        <end position="13"/>
    </location>
</feature>
<dbReference type="AlphaFoldDB" id="M1DDD8"/>
<evidence type="ECO:0000256" key="1">
    <source>
        <dbReference type="SAM" id="MobiDB-lite"/>
    </source>
</evidence>
<reference evidence="3" key="1">
    <citation type="journal article" date="2011" name="Nature">
        <title>Genome sequence and analysis of the tuber crop potato.</title>
        <authorList>
            <consortium name="The Potato Genome Sequencing Consortium"/>
        </authorList>
    </citation>
    <scope>NUCLEOTIDE SEQUENCE [LARGE SCALE GENOMIC DNA]</scope>
    <source>
        <strain evidence="3">cv. DM1-3 516 R44</strain>
    </source>
</reference>
<dbReference type="PaxDb" id="4113-PGSC0003DMT400087221"/>
<dbReference type="HOGENOM" id="CLU_1581255_0_0_1"/>
<dbReference type="Gramene" id="PGSC0003DMT400087221">
    <property type="protein sequence ID" value="PGSC0003DMT400087221"/>
    <property type="gene ID" value="PGSC0003DMG400036792"/>
</dbReference>
<sequence length="169" mass="19193">MAGPTDRRSDHRPWSWSMDQNPQNPSSEVDLRTDKMSHHSIDGPSSLDMINKCVAEQLVCGGIMQQPLEIASALLDGMTKINRAWHRREDRVSSLTFRMMKEHIEKDQERDQNMAKMMNQLDLLSKNVIGSGTRALNIIGVSGANPNDAHFEALYNEEDENLKLCENEQ</sequence>